<name>A0A6M4ASZ8_9SPHN</name>
<accession>A0A6M4ASZ8</accession>
<dbReference type="KEGG" id="slan:GV829_04705"/>
<dbReference type="Proteomes" id="UP000503018">
    <property type="component" value="Chromosome"/>
</dbReference>
<sequence length="71" mass="7582">MATIPVEEQPPLAIGTPPNVFDGYAPEPEGPVTISEGPPTFADQHQLLLIDGAVLLLVIVILAIAVWRGRR</sequence>
<keyword evidence="1" id="KW-0812">Transmembrane</keyword>
<dbReference type="EMBL" id="CP053015">
    <property type="protein sequence ID" value="QJQ31836.1"/>
    <property type="molecule type" value="Genomic_DNA"/>
</dbReference>
<keyword evidence="1" id="KW-0472">Membrane</keyword>
<proteinExistence type="predicted"/>
<keyword evidence="3" id="KW-1185">Reference proteome</keyword>
<evidence type="ECO:0000313" key="2">
    <source>
        <dbReference type="EMBL" id="QJQ31836.1"/>
    </source>
</evidence>
<gene>
    <name evidence="2" type="ORF">GV829_04705</name>
</gene>
<evidence type="ECO:0000313" key="3">
    <source>
        <dbReference type="Proteomes" id="UP000503018"/>
    </source>
</evidence>
<dbReference type="AlphaFoldDB" id="A0A6M4ASZ8"/>
<evidence type="ECO:0000256" key="1">
    <source>
        <dbReference type="SAM" id="Phobius"/>
    </source>
</evidence>
<organism evidence="2 3">
    <name type="scientific">Sphingomonas lacunae</name>
    <dbReference type="NCBI Taxonomy" id="2698828"/>
    <lineage>
        <taxon>Bacteria</taxon>
        <taxon>Pseudomonadati</taxon>
        <taxon>Pseudomonadota</taxon>
        <taxon>Alphaproteobacteria</taxon>
        <taxon>Sphingomonadales</taxon>
        <taxon>Sphingomonadaceae</taxon>
        <taxon>Sphingomonas</taxon>
    </lineage>
</organism>
<feature type="transmembrane region" description="Helical" evidence="1">
    <location>
        <begin position="47"/>
        <end position="67"/>
    </location>
</feature>
<reference evidence="2 3" key="1">
    <citation type="submission" date="2020-01" db="EMBL/GenBank/DDBJ databases">
        <title>Sphingomonas sp. strain CSW-10.</title>
        <authorList>
            <person name="Chen W.-M."/>
        </authorList>
    </citation>
    <scope>NUCLEOTIDE SEQUENCE [LARGE SCALE GENOMIC DNA]</scope>
    <source>
        <strain evidence="2 3">CSW-10</strain>
    </source>
</reference>
<protein>
    <submittedName>
        <fullName evidence="2">Uncharacterized protein</fullName>
    </submittedName>
</protein>
<dbReference type="RefSeq" id="WP_169944333.1">
    <property type="nucleotide sequence ID" value="NZ_CP053015.1"/>
</dbReference>
<keyword evidence="1" id="KW-1133">Transmembrane helix</keyword>